<keyword evidence="1 2" id="KW-0597">Phosphoprotein</keyword>
<name>A0A2N0VE17_9BACT</name>
<sequence length="310" mass="35921">MMKYKILVIDDDKMTHLVVKNLLGEDYEILQAFDTQEAVNLLDGESVNLIMSDIHMPGVDGLEFLESLMADSEKRNIPVLIMTGKPTVEKEKKALDLGAAEFIRKEQFKTEREATLERIQAKLVTTIEMELPAYLQFNKKEFVKKLMDEVYLGNFFEVARKLSEMSLNIFNIDHTYFWTIHDGDPRMIHAMGKEELHQFGPDELLSEPTYRTFLTEKKPYLSNHVFGDSDKGIFKEASKKVNLPAEIGIPLYKMTDKQFLKAGRKIPPGTELFAYIVLKRNKLFSTKEFKLLMSLYIQAGTILWRMYQKI</sequence>
<dbReference type="PANTHER" id="PTHR44591">
    <property type="entry name" value="STRESS RESPONSE REGULATOR PROTEIN 1"/>
    <property type="match status" value="1"/>
</dbReference>
<dbReference type="PANTHER" id="PTHR44591:SF3">
    <property type="entry name" value="RESPONSE REGULATORY DOMAIN-CONTAINING PROTEIN"/>
    <property type="match status" value="1"/>
</dbReference>
<dbReference type="AlphaFoldDB" id="A0A2N0VE17"/>
<dbReference type="Pfam" id="PF00072">
    <property type="entry name" value="Response_reg"/>
    <property type="match status" value="1"/>
</dbReference>
<gene>
    <name evidence="4" type="ORF">CWD77_13545</name>
</gene>
<evidence type="ECO:0000259" key="3">
    <source>
        <dbReference type="PROSITE" id="PS50110"/>
    </source>
</evidence>
<evidence type="ECO:0000313" key="4">
    <source>
        <dbReference type="EMBL" id="PKD42437.1"/>
    </source>
</evidence>
<dbReference type="Proteomes" id="UP000233398">
    <property type="component" value="Unassembled WGS sequence"/>
</dbReference>
<reference evidence="4 5" key="1">
    <citation type="submission" date="2017-11" db="EMBL/GenBank/DDBJ databases">
        <title>Rhodohalobacter 15182 sp. nov., isolated from a salt lake.</title>
        <authorList>
            <person name="Han S."/>
        </authorList>
    </citation>
    <scope>NUCLEOTIDE SEQUENCE [LARGE SCALE GENOMIC DNA]</scope>
    <source>
        <strain evidence="4 5">15182</strain>
    </source>
</reference>
<keyword evidence="5" id="KW-1185">Reference proteome</keyword>
<feature type="domain" description="Response regulatory" evidence="3">
    <location>
        <begin position="5"/>
        <end position="120"/>
    </location>
</feature>
<comment type="caution">
    <text evidence="4">The sequence shown here is derived from an EMBL/GenBank/DDBJ whole genome shotgun (WGS) entry which is preliminary data.</text>
</comment>
<accession>A0A2N0VE17</accession>
<dbReference type="RefSeq" id="WP_101074121.1">
    <property type="nucleotide sequence ID" value="NZ_PISP01000006.1"/>
</dbReference>
<dbReference type="SUPFAM" id="SSF52172">
    <property type="entry name" value="CheY-like"/>
    <property type="match status" value="1"/>
</dbReference>
<proteinExistence type="predicted"/>
<dbReference type="GO" id="GO:0000160">
    <property type="term" value="P:phosphorelay signal transduction system"/>
    <property type="evidence" value="ECO:0007669"/>
    <property type="project" value="InterPro"/>
</dbReference>
<dbReference type="OrthoDB" id="9809670at2"/>
<evidence type="ECO:0000256" key="1">
    <source>
        <dbReference type="ARBA" id="ARBA00022553"/>
    </source>
</evidence>
<evidence type="ECO:0000256" key="2">
    <source>
        <dbReference type="PROSITE-ProRule" id="PRU00169"/>
    </source>
</evidence>
<dbReference type="EMBL" id="PISP01000006">
    <property type="protein sequence ID" value="PKD42437.1"/>
    <property type="molecule type" value="Genomic_DNA"/>
</dbReference>
<dbReference type="InterPro" id="IPR011006">
    <property type="entry name" value="CheY-like_superfamily"/>
</dbReference>
<protein>
    <submittedName>
        <fullName evidence="4">Response regulator</fullName>
    </submittedName>
</protein>
<dbReference type="Gene3D" id="3.40.50.2300">
    <property type="match status" value="1"/>
</dbReference>
<evidence type="ECO:0000313" key="5">
    <source>
        <dbReference type="Proteomes" id="UP000233398"/>
    </source>
</evidence>
<dbReference type="InterPro" id="IPR050595">
    <property type="entry name" value="Bact_response_regulator"/>
</dbReference>
<organism evidence="4 5">
    <name type="scientific">Rhodohalobacter barkolensis</name>
    <dbReference type="NCBI Taxonomy" id="2053187"/>
    <lineage>
        <taxon>Bacteria</taxon>
        <taxon>Pseudomonadati</taxon>
        <taxon>Balneolota</taxon>
        <taxon>Balneolia</taxon>
        <taxon>Balneolales</taxon>
        <taxon>Balneolaceae</taxon>
        <taxon>Rhodohalobacter</taxon>
    </lineage>
</organism>
<dbReference type="CDD" id="cd00156">
    <property type="entry name" value="REC"/>
    <property type="match status" value="1"/>
</dbReference>
<feature type="modified residue" description="4-aspartylphosphate" evidence="2">
    <location>
        <position position="53"/>
    </location>
</feature>
<dbReference type="InterPro" id="IPR001789">
    <property type="entry name" value="Sig_transdc_resp-reg_receiver"/>
</dbReference>
<dbReference type="SMART" id="SM00448">
    <property type="entry name" value="REC"/>
    <property type="match status" value="1"/>
</dbReference>
<dbReference type="PROSITE" id="PS50110">
    <property type="entry name" value="RESPONSE_REGULATORY"/>
    <property type="match status" value="1"/>
</dbReference>